<dbReference type="OrthoDB" id="6422937at2759"/>
<proteinExistence type="predicted"/>
<dbReference type="SUPFAM" id="SSF52047">
    <property type="entry name" value="RNI-like"/>
    <property type="match status" value="1"/>
</dbReference>
<dbReference type="Proteomes" id="UP000789390">
    <property type="component" value="Unassembled WGS sequence"/>
</dbReference>
<dbReference type="InterPro" id="IPR001611">
    <property type="entry name" value="Leu-rich_rpt"/>
</dbReference>
<evidence type="ECO:0000313" key="2">
    <source>
        <dbReference type="Proteomes" id="UP000789390"/>
    </source>
</evidence>
<dbReference type="SMART" id="SM00367">
    <property type="entry name" value="LRR_CC"/>
    <property type="match status" value="3"/>
</dbReference>
<dbReference type="Gene3D" id="3.80.10.10">
    <property type="entry name" value="Ribonuclease Inhibitor"/>
    <property type="match status" value="2"/>
</dbReference>
<dbReference type="AlphaFoldDB" id="A0A8J2S918"/>
<evidence type="ECO:0000313" key="1">
    <source>
        <dbReference type="EMBL" id="CAH0113012.1"/>
    </source>
</evidence>
<protein>
    <submittedName>
        <fullName evidence="1">Uncharacterized protein</fullName>
    </submittedName>
</protein>
<dbReference type="Pfam" id="PF13516">
    <property type="entry name" value="LRR_6"/>
    <property type="match status" value="2"/>
</dbReference>
<dbReference type="PANTHER" id="PTHR13318:SF247">
    <property type="entry name" value="GH16156P"/>
    <property type="match status" value="1"/>
</dbReference>
<keyword evidence="2" id="KW-1185">Reference proteome</keyword>
<gene>
    <name evidence="1" type="ORF">DGAL_LOCUS16813</name>
</gene>
<dbReference type="GO" id="GO:0019005">
    <property type="term" value="C:SCF ubiquitin ligase complex"/>
    <property type="evidence" value="ECO:0007669"/>
    <property type="project" value="TreeGrafter"/>
</dbReference>
<reference evidence="1" key="1">
    <citation type="submission" date="2021-11" db="EMBL/GenBank/DDBJ databases">
        <authorList>
            <person name="Schell T."/>
        </authorList>
    </citation>
    <scope>NUCLEOTIDE SEQUENCE</scope>
    <source>
        <strain evidence="1">M5</strain>
    </source>
</reference>
<dbReference type="EMBL" id="CAKKLH010000335">
    <property type="protein sequence ID" value="CAH0113012.1"/>
    <property type="molecule type" value="Genomic_DNA"/>
</dbReference>
<comment type="caution">
    <text evidence="1">The sequence shown here is derived from an EMBL/GenBank/DDBJ whole genome shotgun (WGS) entry which is preliminary data.</text>
</comment>
<sequence length="590" mass="67149">MLISVLNVVKCQQTCSRIYLATIGHILISCNVGGQNAKSPNVNYEVQKHKNQTVKRKHPTEYNMPRVNQVKSLRELCLEYVANVIESWADQHQLFEGSDPSVMKLLQQGEDEELFNKYVKPILDILPSTLSSEIAGCYPWGTCESLIGCSDESELLWSYMKMLVRRELYLVGSNPDETLDGLLQVASNRCPLLISLNISAANDHRNHDYKYNTHKLEKFLPRFEKLQDLDIAGLNIEDSCLEVLGAFCKDLRTLNVEYCEKVTDAGIKALCVSVDHLGNANEALGQCKSIVKLWTIDTQVTIFGIHIALKNLPNLIYWDMVTLQTLIEMHEQMDLEKEFVEIPKCFSNCSELKHRHQHSAYTSGSLKMVVPFCPFLSKVRIDTKPGFKDADLMYLVYLEKLSELEIIGCELGNEISFDYGIIPLLKAIGRNLINLNLAHLRTPINITAVGELCPNLQKLSLLQNHIYTFIIQPKFEMKNLKEVSIFDLKSCEIPSENLAFLLSSPLLQSITVDHCDALTDDHLLRIAKVNPFLKALNLQYCNSITEKGVNVFMQENEISFVHLHYCRNISPSAKIKWEREALQKNWNLLV</sequence>
<dbReference type="PANTHER" id="PTHR13318">
    <property type="entry name" value="PARTNER OF PAIRED, ISOFORM B-RELATED"/>
    <property type="match status" value="1"/>
</dbReference>
<organism evidence="1 2">
    <name type="scientific">Daphnia galeata</name>
    <dbReference type="NCBI Taxonomy" id="27404"/>
    <lineage>
        <taxon>Eukaryota</taxon>
        <taxon>Metazoa</taxon>
        <taxon>Ecdysozoa</taxon>
        <taxon>Arthropoda</taxon>
        <taxon>Crustacea</taxon>
        <taxon>Branchiopoda</taxon>
        <taxon>Diplostraca</taxon>
        <taxon>Cladocera</taxon>
        <taxon>Anomopoda</taxon>
        <taxon>Daphniidae</taxon>
        <taxon>Daphnia</taxon>
    </lineage>
</organism>
<dbReference type="InterPro" id="IPR032675">
    <property type="entry name" value="LRR_dom_sf"/>
</dbReference>
<dbReference type="InterPro" id="IPR006553">
    <property type="entry name" value="Leu-rich_rpt_Cys-con_subtyp"/>
</dbReference>
<accession>A0A8J2S918</accession>
<dbReference type="GO" id="GO:0031146">
    <property type="term" value="P:SCF-dependent proteasomal ubiquitin-dependent protein catabolic process"/>
    <property type="evidence" value="ECO:0007669"/>
    <property type="project" value="TreeGrafter"/>
</dbReference>
<name>A0A8J2S918_9CRUS</name>